<evidence type="ECO:0000313" key="2">
    <source>
        <dbReference type="Proteomes" id="UP001597319"/>
    </source>
</evidence>
<evidence type="ECO:0008006" key="3">
    <source>
        <dbReference type="Google" id="ProtNLM"/>
    </source>
</evidence>
<comment type="caution">
    <text evidence="1">The sequence shown here is derived from an EMBL/GenBank/DDBJ whole genome shotgun (WGS) entry which is preliminary data.</text>
</comment>
<evidence type="ECO:0000313" key="1">
    <source>
        <dbReference type="EMBL" id="MFD2564804.1"/>
    </source>
</evidence>
<reference evidence="2" key="1">
    <citation type="journal article" date="2019" name="Int. J. Syst. Evol. Microbiol.">
        <title>The Global Catalogue of Microorganisms (GCM) 10K type strain sequencing project: providing services to taxonomists for standard genome sequencing and annotation.</title>
        <authorList>
            <consortium name="The Broad Institute Genomics Platform"/>
            <consortium name="The Broad Institute Genome Sequencing Center for Infectious Disease"/>
            <person name="Wu L."/>
            <person name="Ma J."/>
        </authorList>
    </citation>
    <scope>NUCLEOTIDE SEQUENCE [LARGE SCALE GENOMIC DNA]</scope>
    <source>
        <strain evidence="2">KCTC 52274</strain>
    </source>
</reference>
<dbReference type="RefSeq" id="WP_378294662.1">
    <property type="nucleotide sequence ID" value="NZ_JBHULE010000026.1"/>
</dbReference>
<organism evidence="1 2">
    <name type="scientific">Aquimarina rubra</name>
    <dbReference type="NCBI Taxonomy" id="1920033"/>
    <lineage>
        <taxon>Bacteria</taxon>
        <taxon>Pseudomonadati</taxon>
        <taxon>Bacteroidota</taxon>
        <taxon>Flavobacteriia</taxon>
        <taxon>Flavobacteriales</taxon>
        <taxon>Flavobacteriaceae</taxon>
        <taxon>Aquimarina</taxon>
    </lineage>
</organism>
<name>A0ABW5LJT7_9FLAO</name>
<keyword evidence="2" id="KW-1185">Reference proteome</keyword>
<accession>A0ABW5LJT7</accession>
<dbReference type="Proteomes" id="UP001597319">
    <property type="component" value="Unassembled WGS sequence"/>
</dbReference>
<protein>
    <recommendedName>
        <fullName evidence="3">Lipoprotein</fullName>
    </recommendedName>
</protein>
<proteinExistence type="predicted"/>
<dbReference type="EMBL" id="JBHULE010000026">
    <property type="protein sequence ID" value="MFD2564804.1"/>
    <property type="molecule type" value="Genomic_DNA"/>
</dbReference>
<gene>
    <name evidence="1" type="ORF">ACFSR1_19145</name>
</gene>
<sequence>MKLVVIIVLILICFGCNHTSENKSDEPKSNRLELIPEPDKKEREKYLRRKTLINFLENPIDLQQYKSVKNKTVTTGVINGMNYYFHPQINDSIFYQYNYLNGWRPYPIAQIIVFKNGKNKHTYKDETETLIELKVFRKDNDLQQANLIGLTKTELELKFGTDYLNHNNEIAYSNENKVLILTLDSSKVRSYRYIKLDTNIINTDLIGRIME</sequence>